<gene>
    <name evidence="1" type="ORF">UFOPK3331_01814</name>
    <name evidence="2" type="ORF">UFOPK3785_01024</name>
</gene>
<evidence type="ECO:0000313" key="1">
    <source>
        <dbReference type="EMBL" id="CAB4346327.1"/>
    </source>
</evidence>
<sequence>MHHRRGSGVVGTDLEREDSLCRTERVGRGGHRHAIGVTTRNPETLSRIPSNGVLLAQLGVDGEWVIGIEREAHEQVCQWLVDFAVVGIGHCDSLKGD</sequence>
<protein>
    <submittedName>
        <fullName evidence="1">Unannotated protein</fullName>
    </submittedName>
</protein>
<dbReference type="EMBL" id="CAESAL010000102">
    <property type="protein sequence ID" value="CAB4346327.1"/>
    <property type="molecule type" value="Genomic_DNA"/>
</dbReference>
<proteinExistence type="predicted"/>
<dbReference type="AlphaFoldDB" id="A0A6J5ZZT5"/>
<dbReference type="EMBL" id="CAFBNJ010000047">
    <property type="protein sequence ID" value="CAB4954156.1"/>
    <property type="molecule type" value="Genomic_DNA"/>
</dbReference>
<name>A0A6J5ZZT5_9ZZZZ</name>
<reference evidence="1" key="1">
    <citation type="submission" date="2020-05" db="EMBL/GenBank/DDBJ databases">
        <authorList>
            <person name="Chiriac C."/>
            <person name="Salcher M."/>
            <person name="Ghai R."/>
            <person name="Kavagutti S V."/>
        </authorList>
    </citation>
    <scope>NUCLEOTIDE SEQUENCE</scope>
</reference>
<accession>A0A6J5ZZT5</accession>
<evidence type="ECO:0000313" key="2">
    <source>
        <dbReference type="EMBL" id="CAB4954156.1"/>
    </source>
</evidence>
<organism evidence="1">
    <name type="scientific">freshwater metagenome</name>
    <dbReference type="NCBI Taxonomy" id="449393"/>
    <lineage>
        <taxon>unclassified sequences</taxon>
        <taxon>metagenomes</taxon>
        <taxon>ecological metagenomes</taxon>
    </lineage>
</organism>